<dbReference type="Proteomes" id="UP000191988">
    <property type="component" value="Unassembled WGS sequence"/>
</dbReference>
<dbReference type="RefSeq" id="WP_080841970.1">
    <property type="nucleotide sequence ID" value="NZ_LT009723.1"/>
</dbReference>
<accession>A0A1S7NVH5</accession>
<dbReference type="AlphaFoldDB" id="A0A1S7NVH5"/>
<gene>
    <name evidence="1" type="ORF">AGR3A_Cc170139</name>
</gene>
<evidence type="ECO:0000313" key="2">
    <source>
        <dbReference type="Proteomes" id="UP000191988"/>
    </source>
</evidence>
<reference evidence="2" key="1">
    <citation type="submission" date="2016-01" db="EMBL/GenBank/DDBJ databases">
        <authorList>
            <person name="Regsiter A."/>
            <person name="william w."/>
        </authorList>
    </citation>
    <scope>NUCLEOTIDE SEQUENCE [LARGE SCALE GENOMIC DNA]</scope>
    <source>
        <strain evidence="2">CFBP 6623</strain>
    </source>
</reference>
<protein>
    <submittedName>
        <fullName evidence="1">Uncharacterized protein</fullName>
    </submittedName>
</protein>
<name>A0A1S7NVH5_9HYPH</name>
<proteinExistence type="predicted"/>
<organism evidence="1 2">
    <name type="scientific">Agrobacterium tomkonis CFBP 6623</name>
    <dbReference type="NCBI Taxonomy" id="1183432"/>
    <lineage>
        <taxon>Bacteria</taxon>
        <taxon>Pseudomonadati</taxon>
        <taxon>Pseudomonadota</taxon>
        <taxon>Alphaproteobacteria</taxon>
        <taxon>Hyphomicrobiales</taxon>
        <taxon>Rhizobiaceae</taxon>
        <taxon>Rhizobium/Agrobacterium group</taxon>
        <taxon>Agrobacterium</taxon>
        <taxon>Agrobacterium tumefaciens complex</taxon>
    </lineage>
</organism>
<evidence type="ECO:0000313" key="1">
    <source>
        <dbReference type="EMBL" id="CUX12144.1"/>
    </source>
</evidence>
<dbReference type="STRING" id="1183432.AGR3A_Cc170139"/>
<sequence>MADYEIIPEVLPWASCSFDPISPASSSRMEGRRTESQSFGTPYWTLKLATHWLETHLFGLFDAFTMKADVRGKPFLGYDVFRPRPIAMDTGSPLSGTKAGGGAFNGDVFFQAVSANTLYLGGLPAGFIFTAGDYVEVRASVLKRSLHRVTEPAVSDANGFATVQIMYPLDTQNFNATCTGHLEKPSCLMMIDPGSVQAPKSWNSREGSFSATEVFVS</sequence>
<dbReference type="EMBL" id="FBWK01000009">
    <property type="protein sequence ID" value="CUX12144.1"/>
    <property type="molecule type" value="Genomic_DNA"/>
</dbReference>
<keyword evidence="2" id="KW-1185">Reference proteome</keyword>